<dbReference type="Gene3D" id="3.40.50.1460">
    <property type="match status" value="1"/>
</dbReference>
<dbReference type="AlphaFoldDB" id="A0A9D4EAI5"/>
<keyword evidence="3" id="KW-1185">Reference proteome</keyword>
<dbReference type="Pfam" id="PF00656">
    <property type="entry name" value="Peptidase_C14"/>
    <property type="match status" value="1"/>
</dbReference>
<evidence type="ECO:0000313" key="2">
    <source>
        <dbReference type="EMBL" id="KAH3776138.1"/>
    </source>
</evidence>
<dbReference type="GO" id="GO:0004197">
    <property type="term" value="F:cysteine-type endopeptidase activity"/>
    <property type="evidence" value="ECO:0007669"/>
    <property type="project" value="InterPro"/>
</dbReference>
<sequence>MAKDEGSKLVNHDVDVDMKLLDEFFRKLNPNTGIKRLINHERTQVFDEIDTIEAESYDAYYFVVLSYLDKGKKGDTGFKIQFHDKSIEMSELMDRVKSRPEMAMKPKVFIVQADDLELLTSNIIYKSIPSGLGYKKSIVKIPTDADQLLLVSTIPQSLVEKGNSTSIIH</sequence>
<dbReference type="GO" id="GO:0006508">
    <property type="term" value="P:proteolysis"/>
    <property type="evidence" value="ECO:0007669"/>
    <property type="project" value="InterPro"/>
</dbReference>
<protein>
    <recommendedName>
        <fullName evidence="1">Peptidase C14 caspase domain-containing protein</fullName>
    </recommendedName>
</protein>
<dbReference type="EMBL" id="JAIWYP010000009">
    <property type="protein sequence ID" value="KAH3776138.1"/>
    <property type="molecule type" value="Genomic_DNA"/>
</dbReference>
<evidence type="ECO:0000313" key="3">
    <source>
        <dbReference type="Proteomes" id="UP000828390"/>
    </source>
</evidence>
<name>A0A9D4EAI5_DREPO</name>
<proteinExistence type="predicted"/>
<dbReference type="Proteomes" id="UP000828390">
    <property type="component" value="Unassembled WGS sequence"/>
</dbReference>
<feature type="domain" description="Peptidase C14 caspase" evidence="1">
    <location>
        <begin position="15"/>
        <end position="162"/>
    </location>
</feature>
<accession>A0A9D4EAI5</accession>
<dbReference type="SUPFAM" id="SSF52129">
    <property type="entry name" value="Caspase-like"/>
    <property type="match status" value="1"/>
</dbReference>
<reference evidence="2" key="1">
    <citation type="journal article" date="2019" name="bioRxiv">
        <title>The Genome of the Zebra Mussel, Dreissena polymorpha: A Resource for Invasive Species Research.</title>
        <authorList>
            <person name="McCartney M.A."/>
            <person name="Auch B."/>
            <person name="Kono T."/>
            <person name="Mallez S."/>
            <person name="Zhang Y."/>
            <person name="Obille A."/>
            <person name="Becker A."/>
            <person name="Abrahante J.E."/>
            <person name="Garbe J."/>
            <person name="Badalamenti J.P."/>
            <person name="Herman A."/>
            <person name="Mangelson H."/>
            <person name="Liachko I."/>
            <person name="Sullivan S."/>
            <person name="Sone E.D."/>
            <person name="Koren S."/>
            <person name="Silverstein K.A.T."/>
            <person name="Beckman K.B."/>
            <person name="Gohl D.M."/>
        </authorList>
    </citation>
    <scope>NUCLEOTIDE SEQUENCE</scope>
    <source>
        <strain evidence="2">Duluth1</strain>
        <tissue evidence="2">Whole animal</tissue>
    </source>
</reference>
<organism evidence="2 3">
    <name type="scientific">Dreissena polymorpha</name>
    <name type="common">Zebra mussel</name>
    <name type="synonym">Mytilus polymorpha</name>
    <dbReference type="NCBI Taxonomy" id="45954"/>
    <lineage>
        <taxon>Eukaryota</taxon>
        <taxon>Metazoa</taxon>
        <taxon>Spiralia</taxon>
        <taxon>Lophotrochozoa</taxon>
        <taxon>Mollusca</taxon>
        <taxon>Bivalvia</taxon>
        <taxon>Autobranchia</taxon>
        <taxon>Heteroconchia</taxon>
        <taxon>Euheterodonta</taxon>
        <taxon>Imparidentia</taxon>
        <taxon>Neoheterodontei</taxon>
        <taxon>Myida</taxon>
        <taxon>Dreissenoidea</taxon>
        <taxon>Dreissenidae</taxon>
        <taxon>Dreissena</taxon>
    </lineage>
</organism>
<evidence type="ECO:0000259" key="1">
    <source>
        <dbReference type="Pfam" id="PF00656"/>
    </source>
</evidence>
<comment type="caution">
    <text evidence="2">The sequence shown here is derived from an EMBL/GenBank/DDBJ whole genome shotgun (WGS) entry which is preliminary data.</text>
</comment>
<gene>
    <name evidence="2" type="ORF">DPMN_177553</name>
</gene>
<reference evidence="2" key="2">
    <citation type="submission" date="2020-11" db="EMBL/GenBank/DDBJ databases">
        <authorList>
            <person name="McCartney M.A."/>
            <person name="Auch B."/>
            <person name="Kono T."/>
            <person name="Mallez S."/>
            <person name="Becker A."/>
            <person name="Gohl D.M."/>
            <person name="Silverstein K.A.T."/>
            <person name="Koren S."/>
            <person name="Bechman K.B."/>
            <person name="Herman A."/>
            <person name="Abrahante J.E."/>
            <person name="Garbe J."/>
        </authorList>
    </citation>
    <scope>NUCLEOTIDE SEQUENCE</scope>
    <source>
        <strain evidence="2">Duluth1</strain>
        <tissue evidence="2">Whole animal</tissue>
    </source>
</reference>
<dbReference type="InterPro" id="IPR011600">
    <property type="entry name" value="Pept_C14_caspase"/>
</dbReference>
<dbReference type="InterPro" id="IPR029030">
    <property type="entry name" value="Caspase-like_dom_sf"/>
</dbReference>